<evidence type="ECO:0000256" key="1">
    <source>
        <dbReference type="ARBA" id="ARBA00004123"/>
    </source>
</evidence>
<dbReference type="Pfam" id="PF10537">
    <property type="entry name" value="WAC_Acf1_DNA_bd"/>
    <property type="match status" value="1"/>
</dbReference>
<evidence type="ECO:0000313" key="8">
    <source>
        <dbReference type="Proteomes" id="UP000077051"/>
    </source>
</evidence>
<dbReference type="GO" id="GO:0000785">
    <property type="term" value="C:chromatin"/>
    <property type="evidence" value="ECO:0007669"/>
    <property type="project" value="UniProtKB-ARBA"/>
</dbReference>
<feature type="region of interest" description="Disordered" evidence="4">
    <location>
        <begin position="299"/>
        <end position="318"/>
    </location>
</feature>
<dbReference type="PROSITE" id="PS50827">
    <property type="entry name" value="DDT"/>
    <property type="match status" value="1"/>
</dbReference>
<dbReference type="Proteomes" id="UP000077051">
    <property type="component" value="Unassembled WGS sequence"/>
</dbReference>
<reference evidence="7 8" key="1">
    <citation type="submission" date="2015-06" db="EMBL/GenBank/DDBJ databases">
        <title>Expansion of signal transduction pathways in fungi by whole-genome duplication.</title>
        <authorList>
            <consortium name="DOE Joint Genome Institute"/>
            <person name="Corrochano L.M."/>
            <person name="Kuo A."/>
            <person name="Marcet-Houben M."/>
            <person name="Polaino S."/>
            <person name="Salamov A."/>
            <person name="Villalobos J.M."/>
            <person name="Alvarez M.I."/>
            <person name="Avalos J."/>
            <person name="Benito E.P."/>
            <person name="Benoit I."/>
            <person name="Burger G."/>
            <person name="Camino L.P."/>
            <person name="Canovas D."/>
            <person name="Cerda-Olmedo E."/>
            <person name="Cheng J.-F."/>
            <person name="Dominguez A."/>
            <person name="Elias M."/>
            <person name="Eslava A.P."/>
            <person name="Glaser F."/>
            <person name="Grimwood J."/>
            <person name="Gutierrez G."/>
            <person name="Heitman J."/>
            <person name="Henrissat B."/>
            <person name="Iturriaga E.A."/>
            <person name="Lang B.F."/>
            <person name="Lavin J.L."/>
            <person name="Lee S."/>
            <person name="Li W."/>
            <person name="Lindquist E."/>
            <person name="Lopez-Garcia S."/>
            <person name="Luque E.M."/>
            <person name="Marcos A.T."/>
            <person name="Martin J."/>
            <person name="Mccluskey K."/>
            <person name="Medina H.R."/>
            <person name="Miralles-Duran A."/>
            <person name="Miyazaki A."/>
            <person name="Munoz-Torres E."/>
            <person name="Oguiza J.A."/>
            <person name="Ohm R."/>
            <person name="Olmedo M."/>
            <person name="Orejas M."/>
            <person name="Ortiz-Castellanos L."/>
            <person name="Pisabarro A.G."/>
            <person name="Rodriguez-Romero J."/>
            <person name="Ruiz-Herrera J."/>
            <person name="Ruiz-Vazquez R."/>
            <person name="Sanz C."/>
            <person name="Schackwitz W."/>
            <person name="Schmutz J."/>
            <person name="Shahriari M."/>
            <person name="Shelest E."/>
            <person name="Silva-Franco F."/>
            <person name="Soanes D."/>
            <person name="Syed K."/>
            <person name="Tagua V.G."/>
            <person name="Talbot N.J."/>
            <person name="Thon M."/>
            <person name="De Vries R.P."/>
            <person name="Wiebenga A."/>
            <person name="Yadav J.S."/>
            <person name="Braun E.L."/>
            <person name="Baker S."/>
            <person name="Garre V."/>
            <person name="Horwitz B."/>
            <person name="Torres-Martinez S."/>
            <person name="Idnurm A."/>
            <person name="Herrera-Estrella A."/>
            <person name="Gabaldon T."/>
            <person name="Grigoriev I.V."/>
        </authorList>
    </citation>
    <scope>NUCLEOTIDE SEQUENCE [LARGE SCALE GENOMIC DNA]</scope>
    <source>
        <strain evidence="7 8">CBS 277.49</strain>
    </source>
</reference>
<evidence type="ECO:0000256" key="2">
    <source>
        <dbReference type="ARBA" id="ARBA00023242"/>
    </source>
</evidence>
<gene>
    <name evidence="7" type="ORF">MUCCIDRAFT_163419</name>
</gene>
<name>A0A168LRW2_MUCCL</name>
<comment type="subcellular location">
    <subcellularLocation>
        <location evidence="1 3">Nucleus</location>
    </subcellularLocation>
</comment>
<dbReference type="PANTHER" id="PTHR32075:SF6">
    <property type="entry name" value="ISWI CHROMATIN-REMODELING COMPLEX SUBUNIT YPL216W-RELATED"/>
    <property type="match status" value="1"/>
</dbReference>
<dbReference type="Pfam" id="PF02791">
    <property type="entry name" value="DDT"/>
    <property type="match status" value="1"/>
</dbReference>
<dbReference type="PANTHER" id="PTHR32075">
    <property type="entry name" value="ISWI CHROMATIN-REMODELING COMPLEX SUBUNIT YPL216W-RELATED"/>
    <property type="match status" value="1"/>
</dbReference>
<dbReference type="InterPro" id="IPR018501">
    <property type="entry name" value="DDT_dom"/>
</dbReference>
<evidence type="ECO:0000259" key="5">
    <source>
        <dbReference type="PROSITE" id="PS50827"/>
    </source>
</evidence>
<dbReference type="SMART" id="SM00571">
    <property type="entry name" value="DDT"/>
    <property type="match status" value="1"/>
</dbReference>
<feature type="region of interest" description="Disordered" evidence="4">
    <location>
        <begin position="442"/>
        <end position="465"/>
    </location>
</feature>
<feature type="compositionally biased region" description="Basic and acidic residues" evidence="4">
    <location>
        <begin position="609"/>
        <end position="628"/>
    </location>
</feature>
<dbReference type="GO" id="GO:0005634">
    <property type="term" value="C:nucleus"/>
    <property type="evidence" value="ECO:0007669"/>
    <property type="project" value="UniProtKB-SubCell"/>
</dbReference>
<dbReference type="InterPro" id="IPR028941">
    <property type="entry name" value="WHIM2_dom"/>
</dbReference>
<dbReference type="STRING" id="747725.A0A168LRW2"/>
<feature type="compositionally biased region" description="Basic and acidic residues" evidence="4">
    <location>
        <begin position="650"/>
        <end position="693"/>
    </location>
</feature>
<dbReference type="Pfam" id="PF15613">
    <property type="entry name" value="WSD"/>
    <property type="match status" value="1"/>
</dbReference>
<organism evidence="7 8">
    <name type="scientific">Mucor lusitanicus CBS 277.49</name>
    <dbReference type="NCBI Taxonomy" id="747725"/>
    <lineage>
        <taxon>Eukaryota</taxon>
        <taxon>Fungi</taxon>
        <taxon>Fungi incertae sedis</taxon>
        <taxon>Mucoromycota</taxon>
        <taxon>Mucoromycotina</taxon>
        <taxon>Mucoromycetes</taxon>
        <taxon>Mucorales</taxon>
        <taxon>Mucorineae</taxon>
        <taxon>Mucoraceae</taxon>
        <taxon>Mucor</taxon>
    </lineage>
</organism>
<comment type="caution">
    <text evidence="7">The sequence shown here is derived from an EMBL/GenBank/DDBJ whole genome shotgun (WGS) entry which is preliminary data.</text>
</comment>
<feature type="region of interest" description="Disordered" evidence="4">
    <location>
        <begin position="260"/>
        <end position="280"/>
    </location>
</feature>
<dbReference type="PROSITE" id="PS51136">
    <property type="entry name" value="WAC"/>
    <property type="match status" value="1"/>
</dbReference>
<dbReference type="EMBL" id="AMYB01000004">
    <property type="protein sequence ID" value="OAD03885.1"/>
    <property type="molecule type" value="Genomic_DNA"/>
</dbReference>
<feature type="domain" description="DDT" evidence="5">
    <location>
        <begin position="347"/>
        <end position="407"/>
    </location>
</feature>
<accession>A0A168LRW2</accession>
<evidence type="ECO:0000259" key="6">
    <source>
        <dbReference type="PROSITE" id="PS51136"/>
    </source>
</evidence>
<keyword evidence="8" id="KW-1185">Reference proteome</keyword>
<evidence type="ECO:0000256" key="3">
    <source>
        <dbReference type="PROSITE-ProRule" id="PRU00475"/>
    </source>
</evidence>
<dbReference type="AlphaFoldDB" id="A0A168LRW2"/>
<feature type="compositionally biased region" description="Acidic residues" evidence="4">
    <location>
        <begin position="629"/>
        <end position="642"/>
    </location>
</feature>
<keyword evidence="2 3" id="KW-0539">Nucleus</keyword>
<dbReference type="InterPro" id="IPR013136">
    <property type="entry name" value="WSTF_Acf1_Cbp146"/>
</dbReference>
<feature type="region of interest" description="Disordered" evidence="4">
    <location>
        <begin position="886"/>
        <end position="908"/>
    </location>
</feature>
<feature type="domain" description="WAC" evidence="6">
    <location>
        <begin position="27"/>
        <end position="133"/>
    </location>
</feature>
<dbReference type="GO" id="GO:0031509">
    <property type="term" value="P:subtelomeric heterochromatin formation"/>
    <property type="evidence" value="ECO:0007669"/>
    <property type="project" value="TreeGrafter"/>
</dbReference>
<protein>
    <submittedName>
        <fullName evidence="7">DDT transcription factor</fullName>
    </submittedName>
</protein>
<dbReference type="VEuPathDB" id="FungiDB:MUCCIDRAFT_163419"/>
<sequence>MPLLKRKRFAPVETPAYDEDSKESRNTTVWFSPLTKEIFTDYSEYLKRTSLYKKPVWQCASSGKSNLTYQEAMESEKHDKDRVQEKIPELLQKRVLEYIQFSTSRLETIIEDAYQHFVNRYAPGEIIHCIWDDGIAYNAKILEVADKPEEDADSDDNEDSYYKVQLIDENSEGIDQEDCIKIVGGSKIKRDRFAFSKNLLRKFIREYAAKDTYVGAPWVVKIKKTNGIIQPEAAKRFGIDAKLPEKLQLAKDFAYSKSRKKRRDAAGSTNGTTVKEEAEANDARRIEATLKYPVEDLNVPTYRRDPSGNGPLTDMTPGTKGASAIAQNPTGDMPLRPTPNYQSTIPADCIGSFLMVWSFLGNFAHPLKLSPFSLDDFEHALRYDSSNTILTESNIALLNAVIVQRDRLKKESLGHGPIAMAANIALYGTGYVASRATAPVAPPPHPFSHTPSSQYNSEDEDEGHDVWKVRQPIEKRVSTVERGVGSMAVEIVSVNWDHGTVDTEAERYGWEDILIGFVNQLAPIEQLPELDRILNMLVPSATSTLEEREHAYSALCLRDKIILFELLINVANESFVIKNYLDECQDQLTELRKQKIDLSRERKRIRAEKLELEDKQNGDVQTENHDAGVDSDSDDDASDNEDNALLKAQRKADQLSRLESRQEAMKRRQAEREEQENKRMKLHHLQREEQRAQKIRNEARKKLEEEERLMHRKEEQVERDMRKYSVNRIKPLGRDKFYNRYYYLDDIGGTLLHGSGKLYVQSPSDTDLMVLQERDVVKSIDANATLPCGRGGGVKFVSQLMKEQGLVKEAEFFEDRVNKLKQNTANPHDEWWQTYDDPEDIQKLIDWLNPKGVREFRLRRELEKQKHNLITGMKKRVMDQVVSNRRHETLQRRSTRHQRAAPVPQYPPGSWQAYTNKLAFP</sequence>
<proteinExistence type="predicted"/>
<evidence type="ECO:0000256" key="4">
    <source>
        <dbReference type="SAM" id="MobiDB-lite"/>
    </source>
</evidence>
<dbReference type="GO" id="GO:0000781">
    <property type="term" value="C:chromosome, telomeric region"/>
    <property type="evidence" value="ECO:0007669"/>
    <property type="project" value="GOC"/>
</dbReference>
<feature type="region of interest" description="Disordered" evidence="4">
    <location>
        <begin position="609"/>
        <end position="693"/>
    </location>
</feature>
<dbReference type="OrthoDB" id="332390at2759"/>
<evidence type="ECO:0000313" key="7">
    <source>
        <dbReference type="EMBL" id="OAD03885.1"/>
    </source>
</evidence>